<feature type="transmembrane region" description="Helical" evidence="1">
    <location>
        <begin position="56"/>
        <end position="74"/>
    </location>
</feature>
<accession>A0A5N7CLF3</accession>
<proteinExistence type="predicted"/>
<organism evidence="2">
    <name type="scientific">Petromyces alliaceus</name>
    <name type="common">Aspergillus alliaceus</name>
    <dbReference type="NCBI Taxonomy" id="209559"/>
    <lineage>
        <taxon>Eukaryota</taxon>
        <taxon>Fungi</taxon>
        <taxon>Dikarya</taxon>
        <taxon>Ascomycota</taxon>
        <taxon>Pezizomycotina</taxon>
        <taxon>Eurotiomycetes</taxon>
        <taxon>Eurotiomycetidae</taxon>
        <taxon>Eurotiales</taxon>
        <taxon>Aspergillaceae</taxon>
        <taxon>Aspergillus</taxon>
        <taxon>Aspergillus subgen. Circumdati</taxon>
    </lineage>
</organism>
<sequence>MWWKRTPTIDYTSLPFEIDSNRTSNEVSDLEKTNITHLHTRTRPHRRTWLTTTQNALFLLAGLLCLYISALAAWRTTFHPTTGIQTYYKKTLSCGNTTEEAESNGCEFDLLSHNWVPSPCVDHYIMNEFRNYVRSPERKYSAWPYYVDREGKDWIPDERTLALRANQHVVTTQEEHLAHCGFLIKRIHRAMLGITKADDIVSKYPHTVHCVEELMREKKKPLDVLTEGYWVGFSTCTIEVPL</sequence>
<name>A0A5N7CLF3_PETAA</name>
<keyword evidence="1" id="KW-1133">Transmembrane helix</keyword>
<dbReference type="PANTHER" id="PTHR35896:SF3">
    <property type="entry name" value="MAJOR FACILITATOR SUPERFAMILY TRANSPORTER"/>
    <property type="match status" value="1"/>
</dbReference>
<dbReference type="EMBL" id="ML735221">
    <property type="protein sequence ID" value="KAE8394925.1"/>
    <property type="molecule type" value="Genomic_DNA"/>
</dbReference>
<dbReference type="AlphaFoldDB" id="A0A5N7CLF3"/>
<reference evidence="2" key="1">
    <citation type="submission" date="2019-04" db="EMBL/GenBank/DDBJ databases">
        <title>Friends and foes A comparative genomics studyof 23 Aspergillus species from section Flavi.</title>
        <authorList>
            <consortium name="DOE Joint Genome Institute"/>
            <person name="Kjaerbolling I."/>
            <person name="Vesth T."/>
            <person name="Frisvad J.C."/>
            <person name="Nybo J.L."/>
            <person name="Theobald S."/>
            <person name="Kildgaard S."/>
            <person name="Isbrandt T."/>
            <person name="Kuo A."/>
            <person name="Sato A."/>
            <person name="Lyhne E.K."/>
            <person name="Kogle M.E."/>
            <person name="Wiebenga A."/>
            <person name="Kun R.S."/>
            <person name="Lubbers R.J."/>
            <person name="Makela M.R."/>
            <person name="Barry K."/>
            <person name="Chovatia M."/>
            <person name="Clum A."/>
            <person name="Daum C."/>
            <person name="Haridas S."/>
            <person name="He G."/>
            <person name="LaButti K."/>
            <person name="Lipzen A."/>
            <person name="Mondo S."/>
            <person name="Riley R."/>
            <person name="Salamov A."/>
            <person name="Simmons B.A."/>
            <person name="Magnuson J.K."/>
            <person name="Henrissat B."/>
            <person name="Mortensen U.H."/>
            <person name="Larsen T.O."/>
            <person name="Devries R.P."/>
            <person name="Grigoriev I.V."/>
            <person name="Machida M."/>
            <person name="Baker S.E."/>
            <person name="Andersen M.R."/>
        </authorList>
    </citation>
    <scope>NUCLEOTIDE SEQUENCE [LARGE SCALE GENOMIC DNA]</scope>
    <source>
        <strain evidence="2">IBT 14317</strain>
    </source>
</reference>
<dbReference type="InterPro" id="IPR053008">
    <property type="entry name" value="Phomopsin_biosynth_assoc"/>
</dbReference>
<evidence type="ECO:0000313" key="2">
    <source>
        <dbReference type="EMBL" id="KAE8394925.1"/>
    </source>
</evidence>
<dbReference type="Proteomes" id="UP000326877">
    <property type="component" value="Unassembled WGS sequence"/>
</dbReference>
<keyword evidence="1" id="KW-0472">Membrane</keyword>
<gene>
    <name evidence="2" type="ORF">BDV23DRAFT_179313</name>
</gene>
<protein>
    <submittedName>
        <fullName evidence="2">Uncharacterized protein</fullName>
    </submittedName>
</protein>
<dbReference type="PANTHER" id="PTHR35896">
    <property type="entry name" value="IG-LIKE DOMAIN-CONTAINING PROTEIN"/>
    <property type="match status" value="1"/>
</dbReference>
<dbReference type="OrthoDB" id="3501153at2759"/>
<evidence type="ECO:0000256" key="1">
    <source>
        <dbReference type="SAM" id="Phobius"/>
    </source>
</evidence>
<keyword evidence="1" id="KW-0812">Transmembrane</keyword>